<evidence type="ECO:0000313" key="4">
    <source>
        <dbReference type="EMBL" id="KUJ15290.1"/>
    </source>
</evidence>
<dbReference type="GO" id="GO:0140625">
    <property type="term" value="F:opioid growth factor receptor activity"/>
    <property type="evidence" value="ECO:0007669"/>
    <property type="project" value="InterPro"/>
</dbReference>
<dbReference type="KEGG" id="psco:LY89DRAFT_735416"/>
<evidence type="ECO:0000256" key="2">
    <source>
        <dbReference type="SAM" id="MobiDB-lite"/>
    </source>
</evidence>
<dbReference type="OrthoDB" id="9030204at2759"/>
<dbReference type="Proteomes" id="UP000070700">
    <property type="component" value="Unassembled WGS sequence"/>
</dbReference>
<comment type="similarity">
    <text evidence="1">Belongs to the opioid growth factor receptor family.</text>
</comment>
<accession>A0A194X533</accession>
<dbReference type="Pfam" id="PF04664">
    <property type="entry name" value="OGFr_N"/>
    <property type="match status" value="1"/>
</dbReference>
<feature type="compositionally biased region" description="Basic and acidic residues" evidence="2">
    <location>
        <begin position="207"/>
        <end position="223"/>
    </location>
</feature>
<feature type="domain" description="Opioid growth factor receptor (OGFr) conserved" evidence="3">
    <location>
        <begin position="38"/>
        <end position="148"/>
    </location>
</feature>
<evidence type="ECO:0000259" key="3">
    <source>
        <dbReference type="Pfam" id="PF04664"/>
    </source>
</evidence>
<evidence type="ECO:0000313" key="5">
    <source>
        <dbReference type="Proteomes" id="UP000070700"/>
    </source>
</evidence>
<dbReference type="InParanoid" id="A0A194X533"/>
<reference evidence="4 5" key="1">
    <citation type="submission" date="2015-10" db="EMBL/GenBank/DDBJ databases">
        <title>Full genome of DAOMC 229536 Phialocephala scopiformis, a fungal endophyte of spruce producing the potent anti-insectan compound rugulosin.</title>
        <authorList>
            <consortium name="DOE Joint Genome Institute"/>
            <person name="Walker A.K."/>
            <person name="Frasz S.L."/>
            <person name="Seifert K.A."/>
            <person name="Miller J.D."/>
            <person name="Mondo S.J."/>
            <person name="Labutti K."/>
            <person name="Lipzen A."/>
            <person name="Dockter R."/>
            <person name="Kennedy M."/>
            <person name="Grigoriev I.V."/>
            <person name="Spatafora J.W."/>
        </authorList>
    </citation>
    <scope>NUCLEOTIDE SEQUENCE [LARGE SCALE GENOMIC DNA]</scope>
    <source>
        <strain evidence="4 5">CBS 120377</strain>
    </source>
</reference>
<dbReference type="InterPro" id="IPR039574">
    <property type="entry name" value="OGFr"/>
</dbReference>
<dbReference type="RefSeq" id="XP_018069645.1">
    <property type="nucleotide sequence ID" value="XM_018220009.1"/>
</dbReference>
<dbReference type="InterPro" id="IPR006757">
    <property type="entry name" value="OGF_rcpt"/>
</dbReference>
<protein>
    <recommendedName>
        <fullName evidence="3">Opioid growth factor receptor (OGFr) conserved domain-containing protein</fullName>
    </recommendedName>
</protein>
<gene>
    <name evidence="4" type="ORF">LY89DRAFT_735416</name>
</gene>
<dbReference type="PANTHER" id="PTHR14015:SF2">
    <property type="entry name" value="OPIOID GROWTH FACTOR RECEPTOR (OGFR) CONSERVED DOMAIN-CONTAINING PROTEIN"/>
    <property type="match status" value="1"/>
</dbReference>
<dbReference type="STRING" id="149040.A0A194X533"/>
<dbReference type="AlphaFoldDB" id="A0A194X533"/>
<dbReference type="GO" id="GO:0016020">
    <property type="term" value="C:membrane"/>
    <property type="evidence" value="ECO:0007669"/>
    <property type="project" value="InterPro"/>
</dbReference>
<dbReference type="EMBL" id="KQ947418">
    <property type="protein sequence ID" value="KUJ15290.1"/>
    <property type="molecule type" value="Genomic_DNA"/>
</dbReference>
<dbReference type="GeneID" id="28829735"/>
<sequence>MSFFGSRSTGGSSDLVSFYEGNGRDFRGRSLANILRWNASKLESSHDYIQTVFPLPEGSGVNWDAPIIDRRVFDAFRSRPELRAKLRESFQKILWFYGLNLEKEGDVFKVVKGGNYEQHKENWDSRFDHNHLRITRIIRCLRVLGLEQEALAFHSALEENFQYVSSRSREYWRRAAERGLNIRPDLEIDDEDDDTIGPKFLREYEQERKKKGAEAEAEKDKATAELISNSATETNDKEIATDAAQDSNTTAEDISVNGVEDTVAGEDEKVTGEEENKSAGITKIADAEPQAIADEISDPKEVVKSI</sequence>
<feature type="compositionally biased region" description="Basic and acidic residues" evidence="2">
    <location>
        <begin position="266"/>
        <end position="277"/>
    </location>
</feature>
<keyword evidence="5" id="KW-1185">Reference proteome</keyword>
<evidence type="ECO:0000256" key="1">
    <source>
        <dbReference type="ARBA" id="ARBA00010365"/>
    </source>
</evidence>
<dbReference type="PANTHER" id="PTHR14015">
    <property type="entry name" value="OPIOID GROWTH FACTOR RECEPTOR OGFR ZETA-TYPE OPIOID RECEPTOR"/>
    <property type="match status" value="1"/>
</dbReference>
<proteinExistence type="inferred from homology"/>
<name>A0A194X533_MOLSC</name>
<organism evidence="4 5">
    <name type="scientific">Mollisia scopiformis</name>
    <name type="common">Conifer needle endophyte fungus</name>
    <name type="synonym">Phialocephala scopiformis</name>
    <dbReference type="NCBI Taxonomy" id="149040"/>
    <lineage>
        <taxon>Eukaryota</taxon>
        <taxon>Fungi</taxon>
        <taxon>Dikarya</taxon>
        <taxon>Ascomycota</taxon>
        <taxon>Pezizomycotina</taxon>
        <taxon>Leotiomycetes</taxon>
        <taxon>Helotiales</taxon>
        <taxon>Mollisiaceae</taxon>
        <taxon>Mollisia</taxon>
    </lineage>
</organism>
<feature type="region of interest" description="Disordered" evidence="2">
    <location>
        <begin position="207"/>
        <end position="283"/>
    </location>
</feature>